<reference evidence="13 14" key="2">
    <citation type="submission" date="2019-09" db="EMBL/GenBank/DDBJ databases">
        <authorList>
            <person name="Mazur A."/>
        </authorList>
    </citation>
    <scope>NUCLEOTIDE SEQUENCE [LARGE SCALE GENOMIC DNA]</scope>
    <source>
        <strain evidence="13 14">3729k</strain>
    </source>
</reference>
<protein>
    <recommendedName>
        <fullName evidence="9">Thiamine-phosphate synthase</fullName>
        <shortName evidence="9">TP synthase</shortName>
        <shortName evidence="9">TPS</shortName>
        <ecNumber evidence="9">2.5.1.3</ecNumber>
    </recommendedName>
    <alternativeName>
        <fullName evidence="9">Thiamine-phosphate pyrophosphorylase</fullName>
        <shortName evidence="9">TMP pyrophosphorylase</shortName>
        <shortName evidence="9">TMP-PPase</shortName>
    </alternativeName>
</protein>
<evidence type="ECO:0000313" key="14">
    <source>
        <dbReference type="Proteomes" id="UP000322165"/>
    </source>
</evidence>
<gene>
    <name evidence="9" type="primary">thiE</name>
    <name evidence="13" type="ORF">F0415_10010</name>
</gene>
<dbReference type="UniPathway" id="UPA00060">
    <property type="reaction ID" value="UER00141"/>
</dbReference>
<feature type="binding site" evidence="9">
    <location>
        <position position="141"/>
    </location>
    <ligand>
        <name>4-amino-2-methyl-5-(diphosphooxymethyl)pyrimidine</name>
        <dbReference type="ChEBI" id="CHEBI:57841"/>
    </ligand>
</feature>
<dbReference type="PANTHER" id="PTHR20857:SF15">
    <property type="entry name" value="THIAMINE-PHOSPHATE SYNTHASE"/>
    <property type="match status" value="1"/>
</dbReference>
<evidence type="ECO:0000256" key="5">
    <source>
        <dbReference type="ARBA" id="ARBA00022977"/>
    </source>
</evidence>
<comment type="catalytic activity">
    <reaction evidence="8 9 10">
        <text>2-[(2R,5Z)-2-carboxy-4-methylthiazol-5(2H)-ylidene]ethyl phosphate + 4-amino-2-methyl-5-(diphosphooxymethyl)pyrimidine + 2 H(+) = thiamine phosphate + CO2 + diphosphate</text>
        <dbReference type="Rhea" id="RHEA:47844"/>
        <dbReference type="ChEBI" id="CHEBI:15378"/>
        <dbReference type="ChEBI" id="CHEBI:16526"/>
        <dbReference type="ChEBI" id="CHEBI:33019"/>
        <dbReference type="ChEBI" id="CHEBI:37575"/>
        <dbReference type="ChEBI" id="CHEBI:57841"/>
        <dbReference type="ChEBI" id="CHEBI:62899"/>
        <dbReference type="EC" id="2.5.1.3"/>
    </reaction>
</comment>
<feature type="domain" description="Thiamine phosphate synthase/TenI" evidence="12">
    <location>
        <begin position="11"/>
        <end position="190"/>
    </location>
</feature>
<comment type="function">
    <text evidence="9">Condenses 4-methyl-5-(beta-hydroxyethyl)thiazole monophosphate (THZ-P) and 2-methyl-4-amino-5-hydroxymethyl pyrimidine pyrophosphate (HMP-PP) to form thiamine monophosphate (TMP).</text>
</comment>
<feature type="binding site" evidence="9">
    <location>
        <position position="73"/>
    </location>
    <ligand>
        <name>Mg(2+)</name>
        <dbReference type="ChEBI" id="CHEBI:18420"/>
    </ligand>
</feature>
<dbReference type="EC" id="2.5.1.3" evidence="9"/>
<evidence type="ECO:0000256" key="2">
    <source>
        <dbReference type="ARBA" id="ARBA00022679"/>
    </source>
</evidence>
<keyword evidence="2 9" id="KW-0808">Transferase</keyword>
<comment type="catalytic activity">
    <reaction evidence="7 9 10">
        <text>2-(2-carboxy-4-methylthiazol-5-yl)ethyl phosphate + 4-amino-2-methyl-5-(diphosphooxymethyl)pyrimidine + 2 H(+) = thiamine phosphate + CO2 + diphosphate</text>
        <dbReference type="Rhea" id="RHEA:47848"/>
        <dbReference type="ChEBI" id="CHEBI:15378"/>
        <dbReference type="ChEBI" id="CHEBI:16526"/>
        <dbReference type="ChEBI" id="CHEBI:33019"/>
        <dbReference type="ChEBI" id="CHEBI:37575"/>
        <dbReference type="ChEBI" id="CHEBI:57841"/>
        <dbReference type="ChEBI" id="CHEBI:62890"/>
        <dbReference type="EC" id="2.5.1.3"/>
    </reaction>
</comment>
<dbReference type="GO" id="GO:0009229">
    <property type="term" value="P:thiamine diphosphate biosynthetic process"/>
    <property type="evidence" value="ECO:0007669"/>
    <property type="project" value="UniProtKB-UniRule"/>
</dbReference>
<evidence type="ECO:0000256" key="7">
    <source>
        <dbReference type="ARBA" id="ARBA00047851"/>
    </source>
</evidence>
<evidence type="ECO:0000256" key="8">
    <source>
        <dbReference type="ARBA" id="ARBA00047883"/>
    </source>
</evidence>
<dbReference type="EMBL" id="VUOD01000007">
    <property type="protein sequence ID" value="KAA2284389.1"/>
    <property type="molecule type" value="Genomic_DNA"/>
</dbReference>
<keyword evidence="3 9" id="KW-0479">Metal-binding</keyword>
<dbReference type="InterPro" id="IPR013785">
    <property type="entry name" value="Aldolase_TIM"/>
</dbReference>
<keyword evidence="4 9" id="KW-0460">Magnesium</keyword>
<evidence type="ECO:0000256" key="9">
    <source>
        <dbReference type="HAMAP-Rule" id="MF_00097"/>
    </source>
</evidence>
<evidence type="ECO:0000256" key="10">
    <source>
        <dbReference type="RuleBase" id="RU003826"/>
    </source>
</evidence>
<dbReference type="Gene3D" id="3.20.20.70">
    <property type="entry name" value="Aldolase class I"/>
    <property type="match status" value="1"/>
</dbReference>
<feature type="binding site" evidence="9">
    <location>
        <position position="92"/>
    </location>
    <ligand>
        <name>Mg(2+)</name>
        <dbReference type="ChEBI" id="CHEBI:18420"/>
    </ligand>
</feature>
<comment type="pathway">
    <text evidence="1 9 11">Cofactor biosynthesis; thiamine diphosphate biosynthesis; thiamine phosphate from 4-amino-2-methyl-5-diphosphomethylpyrimidine and 4-methyl-5-(2-phosphoethyl)-thiazole: step 1/1.</text>
</comment>
<evidence type="ECO:0000256" key="6">
    <source>
        <dbReference type="ARBA" id="ARBA00047334"/>
    </source>
</evidence>
<dbReference type="CDD" id="cd00564">
    <property type="entry name" value="TMP_TenI"/>
    <property type="match status" value="1"/>
</dbReference>
<dbReference type="GO" id="GO:0009228">
    <property type="term" value="P:thiamine biosynthetic process"/>
    <property type="evidence" value="ECO:0007669"/>
    <property type="project" value="UniProtKB-KW"/>
</dbReference>
<proteinExistence type="inferred from homology"/>
<evidence type="ECO:0000256" key="3">
    <source>
        <dbReference type="ARBA" id="ARBA00022723"/>
    </source>
</evidence>
<dbReference type="Proteomes" id="UP000322165">
    <property type="component" value="Unassembled WGS sequence"/>
</dbReference>
<feature type="binding site" evidence="9">
    <location>
        <begin position="138"/>
        <end position="140"/>
    </location>
    <ligand>
        <name>2-[(2R,5Z)-2-carboxy-4-methylthiazol-5(2H)-ylidene]ethyl phosphate</name>
        <dbReference type="ChEBI" id="CHEBI:62899"/>
    </ligand>
</feature>
<dbReference type="RefSeq" id="WP_149861080.1">
    <property type="nucleotide sequence ID" value="NZ_VUOD01000007.1"/>
</dbReference>
<comment type="cofactor">
    <cofactor evidence="9">
        <name>Mg(2+)</name>
        <dbReference type="ChEBI" id="CHEBI:18420"/>
    </cofactor>
    <text evidence="9">Binds 1 Mg(2+) ion per subunit.</text>
</comment>
<organism evidence="13 14">
    <name type="scientific">Arenimonas fontis</name>
    <dbReference type="NCBI Taxonomy" id="2608255"/>
    <lineage>
        <taxon>Bacteria</taxon>
        <taxon>Pseudomonadati</taxon>
        <taxon>Pseudomonadota</taxon>
        <taxon>Gammaproteobacteria</taxon>
        <taxon>Lysobacterales</taxon>
        <taxon>Lysobacteraceae</taxon>
        <taxon>Arenimonas</taxon>
    </lineage>
</organism>
<comment type="caution">
    <text evidence="13">The sequence shown here is derived from an EMBL/GenBank/DDBJ whole genome shotgun (WGS) entry which is preliminary data.</text>
</comment>
<accession>A0A5B2Z8T3</accession>
<evidence type="ECO:0000259" key="12">
    <source>
        <dbReference type="Pfam" id="PF02581"/>
    </source>
</evidence>
<evidence type="ECO:0000313" key="13">
    <source>
        <dbReference type="EMBL" id="KAA2284389.1"/>
    </source>
</evidence>
<keyword evidence="5 9" id="KW-0784">Thiamine biosynthesis</keyword>
<feature type="binding site" evidence="9">
    <location>
        <position position="72"/>
    </location>
    <ligand>
        <name>4-amino-2-methyl-5-(diphosphooxymethyl)pyrimidine</name>
        <dbReference type="ChEBI" id="CHEBI:57841"/>
    </ligand>
</feature>
<dbReference type="GO" id="GO:0005737">
    <property type="term" value="C:cytoplasm"/>
    <property type="evidence" value="ECO:0007669"/>
    <property type="project" value="TreeGrafter"/>
</dbReference>
<dbReference type="AlphaFoldDB" id="A0A5B2Z8T3"/>
<dbReference type="GO" id="GO:0004789">
    <property type="term" value="F:thiamine-phosphate diphosphorylase activity"/>
    <property type="evidence" value="ECO:0007669"/>
    <property type="project" value="UniProtKB-UniRule"/>
</dbReference>
<comment type="caution">
    <text evidence="9">Lacks conserved residue(s) required for the propagation of feature annotation.</text>
</comment>
<dbReference type="PANTHER" id="PTHR20857">
    <property type="entry name" value="THIAMINE-PHOSPHATE PYROPHOSPHORYLASE"/>
    <property type="match status" value="1"/>
</dbReference>
<evidence type="ECO:0000256" key="1">
    <source>
        <dbReference type="ARBA" id="ARBA00005165"/>
    </source>
</evidence>
<comment type="similarity">
    <text evidence="9 10">Belongs to the thiamine-phosphate synthase family.</text>
</comment>
<keyword evidence="14" id="KW-1185">Reference proteome</keyword>
<dbReference type="InterPro" id="IPR022998">
    <property type="entry name" value="ThiamineP_synth_TenI"/>
</dbReference>
<dbReference type="InterPro" id="IPR036206">
    <property type="entry name" value="ThiamineP_synth_sf"/>
</dbReference>
<feature type="binding site" evidence="9">
    <location>
        <begin position="40"/>
        <end position="44"/>
    </location>
    <ligand>
        <name>4-amino-2-methyl-5-(diphosphooxymethyl)pyrimidine</name>
        <dbReference type="ChEBI" id="CHEBI:57841"/>
    </ligand>
</feature>
<evidence type="ECO:0000256" key="4">
    <source>
        <dbReference type="ARBA" id="ARBA00022842"/>
    </source>
</evidence>
<evidence type="ECO:0000256" key="11">
    <source>
        <dbReference type="RuleBase" id="RU004253"/>
    </source>
</evidence>
<comment type="catalytic activity">
    <reaction evidence="6 9 10">
        <text>4-methyl-5-(2-phosphooxyethyl)-thiazole + 4-amino-2-methyl-5-(diphosphooxymethyl)pyrimidine + H(+) = thiamine phosphate + diphosphate</text>
        <dbReference type="Rhea" id="RHEA:22328"/>
        <dbReference type="ChEBI" id="CHEBI:15378"/>
        <dbReference type="ChEBI" id="CHEBI:33019"/>
        <dbReference type="ChEBI" id="CHEBI:37575"/>
        <dbReference type="ChEBI" id="CHEBI:57841"/>
        <dbReference type="ChEBI" id="CHEBI:58296"/>
        <dbReference type="EC" id="2.5.1.3"/>
    </reaction>
</comment>
<sequence length="217" mass="22726">MNTRFWPRRGLYLLTPDEPDTGRLLSRLTPVLAAGPALVQYRNKRVSSDRYREQAEAVLAACRAAGIPMLVNDDWRLAGEIGADGAHLGEHDGALAEARAALGPAAILGASCYDSLARAEAAAAAGASYLAFGAFFPSGTKPQARRATPALLRDSARFGLPRVAIGGLTPDNAAAIVAAGADLLAVIGAVFDAPEPAAATRAFRRLFEPNPHEQATR</sequence>
<dbReference type="GO" id="GO:0000287">
    <property type="term" value="F:magnesium ion binding"/>
    <property type="evidence" value="ECO:0007669"/>
    <property type="project" value="UniProtKB-UniRule"/>
</dbReference>
<reference evidence="13 14" key="1">
    <citation type="submission" date="2019-09" db="EMBL/GenBank/DDBJ databases">
        <title>Arenimonas chukotkensis sp. nov., a bacterium isolated from Chukotka hot spring, Arctic region, Russia.</title>
        <authorList>
            <person name="Zayulina K.S."/>
            <person name="Prokofeva M.I."/>
            <person name="Elcheninov A.G."/>
            <person name="Novikov A."/>
            <person name="Kochetkova T.V."/>
            <person name="Kublanov I.V."/>
        </authorList>
    </citation>
    <scope>NUCLEOTIDE SEQUENCE [LARGE SCALE GENOMIC DNA]</scope>
    <source>
        <strain evidence="13 14">3729k</strain>
    </source>
</reference>
<dbReference type="SUPFAM" id="SSF51391">
    <property type="entry name" value="Thiamin phosphate synthase"/>
    <property type="match status" value="1"/>
</dbReference>
<dbReference type="InterPro" id="IPR034291">
    <property type="entry name" value="TMP_synthase"/>
</dbReference>
<feature type="binding site" evidence="9">
    <location>
        <position position="111"/>
    </location>
    <ligand>
        <name>4-amino-2-methyl-5-(diphosphooxymethyl)pyrimidine</name>
        <dbReference type="ChEBI" id="CHEBI:57841"/>
    </ligand>
</feature>
<dbReference type="Pfam" id="PF02581">
    <property type="entry name" value="TMP-TENI"/>
    <property type="match status" value="1"/>
</dbReference>
<dbReference type="NCBIfam" id="TIGR00693">
    <property type="entry name" value="thiE"/>
    <property type="match status" value="1"/>
</dbReference>
<dbReference type="HAMAP" id="MF_00097">
    <property type="entry name" value="TMP_synthase"/>
    <property type="match status" value="1"/>
</dbReference>
<name>A0A5B2Z8T3_9GAMM</name>
<feature type="binding site" evidence="9">
    <location>
        <position position="167"/>
    </location>
    <ligand>
        <name>2-[(2R,5Z)-2-carboxy-4-methylthiazol-5(2H)-ylidene]ethyl phosphate</name>
        <dbReference type="ChEBI" id="CHEBI:62899"/>
    </ligand>
</feature>